<protein>
    <submittedName>
        <fullName evidence="4">Thiamine-phosphate pyrophosphorylase</fullName>
    </submittedName>
</protein>
<dbReference type="RefSeq" id="WP_012938548.1">
    <property type="nucleotide sequence ID" value="NZ_CATYPC010000036.1"/>
</dbReference>
<comment type="caution">
    <text evidence="4">The sequence shown here is derived from an EMBL/GenBank/DDBJ whole genome shotgun (WGS) entry which is preliminary data.</text>
</comment>
<name>A0A1H2Z3I3_ACIFE</name>
<dbReference type="AlphaFoldDB" id="A0A1H2Z3I3"/>
<dbReference type="OMA" id="IFETQCK"/>
<organism evidence="4 5">
    <name type="scientific">Acidaminococcus fermentans</name>
    <dbReference type="NCBI Taxonomy" id="905"/>
    <lineage>
        <taxon>Bacteria</taxon>
        <taxon>Bacillati</taxon>
        <taxon>Bacillota</taxon>
        <taxon>Negativicutes</taxon>
        <taxon>Acidaminococcales</taxon>
        <taxon>Acidaminococcaceae</taxon>
        <taxon>Acidaminococcus</taxon>
    </lineage>
</organism>
<evidence type="ECO:0000313" key="5">
    <source>
        <dbReference type="Proteomes" id="UP000182379"/>
    </source>
</evidence>
<proteinExistence type="predicted"/>
<dbReference type="Proteomes" id="UP000182379">
    <property type="component" value="Unassembled WGS sequence"/>
</dbReference>
<keyword evidence="2" id="KW-0784">Thiamine biosynthesis</keyword>
<dbReference type="GeneID" id="78334901"/>
<evidence type="ECO:0000256" key="1">
    <source>
        <dbReference type="ARBA" id="ARBA00004948"/>
    </source>
</evidence>
<dbReference type="SUPFAM" id="SSF51391">
    <property type="entry name" value="Thiamin phosphate synthase"/>
    <property type="match status" value="1"/>
</dbReference>
<sequence length="189" mass="20882">MSFPLYCITNRHLYALPFLEQLDRILALRPAGVILREKDLSLEEYLALGRQVLEKCRRAGVPCWFHTFLEAAVELRPDGIQLPMPVLRELPAGWRQGFPGRVGASCHSLDEVQEAARLGADCCTFSHVYPTQCKPGLPPRGLEALRQVCAQSPVPVYALGGVTPEKIPELEKAGAAGAVMMGWWKTVDC</sequence>
<dbReference type="Gene3D" id="3.20.20.70">
    <property type="entry name" value="Aldolase class I"/>
    <property type="match status" value="1"/>
</dbReference>
<dbReference type="CDD" id="cd00564">
    <property type="entry name" value="TMP_TenI"/>
    <property type="match status" value="1"/>
</dbReference>
<evidence type="ECO:0000256" key="2">
    <source>
        <dbReference type="ARBA" id="ARBA00022977"/>
    </source>
</evidence>
<dbReference type="GO" id="GO:0005737">
    <property type="term" value="C:cytoplasm"/>
    <property type="evidence" value="ECO:0007669"/>
    <property type="project" value="TreeGrafter"/>
</dbReference>
<evidence type="ECO:0000313" key="4">
    <source>
        <dbReference type="EMBL" id="SDX11970.1"/>
    </source>
</evidence>
<comment type="pathway">
    <text evidence="1">Cofactor biosynthesis; thiamine diphosphate biosynthesis.</text>
</comment>
<evidence type="ECO:0000259" key="3">
    <source>
        <dbReference type="Pfam" id="PF02581"/>
    </source>
</evidence>
<dbReference type="InterPro" id="IPR013785">
    <property type="entry name" value="Aldolase_TIM"/>
</dbReference>
<feature type="domain" description="Thiamine phosphate synthase/TenI" evidence="3">
    <location>
        <begin position="5"/>
        <end position="181"/>
    </location>
</feature>
<accession>A0A1H2Z3I3</accession>
<dbReference type="GO" id="GO:0009228">
    <property type="term" value="P:thiamine biosynthetic process"/>
    <property type="evidence" value="ECO:0007669"/>
    <property type="project" value="UniProtKB-KW"/>
</dbReference>
<dbReference type="EMBL" id="FNOP01000013">
    <property type="protein sequence ID" value="SDX11970.1"/>
    <property type="molecule type" value="Genomic_DNA"/>
</dbReference>
<gene>
    <name evidence="4" type="ORF">SAMN05216495_11360</name>
</gene>
<dbReference type="Pfam" id="PF02581">
    <property type="entry name" value="TMP-TENI"/>
    <property type="match status" value="1"/>
</dbReference>
<dbReference type="GO" id="GO:0004789">
    <property type="term" value="F:thiamine-phosphate diphosphorylase activity"/>
    <property type="evidence" value="ECO:0007669"/>
    <property type="project" value="TreeGrafter"/>
</dbReference>
<dbReference type="InterPro" id="IPR036206">
    <property type="entry name" value="ThiamineP_synth_sf"/>
</dbReference>
<dbReference type="InterPro" id="IPR022998">
    <property type="entry name" value="ThiamineP_synth_TenI"/>
</dbReference>
<dbReference type="PANTHER" id="PTHR20857">
    <property type="entry name" value="THIAMINE-PHOSPHATE PYROPHOSPHORYLASE"/>
    <property type="match status" value="1"/>
</dbReference>
<reference evidence="4 5" key="1">
    <citation type="submission" date="2016-10" db="EMBL/GenBank/DDBJ databases">
        <authorList>
            <person name="Varghese N."/>
            <person name="Submissions S."/>
        </authorList>
    </citation>
    <scope>NUCLEOTIDE SEQUENCE [LARGE SCALE GENOMIC DNA]</scope>
    <source>
        <strain evidence="4 5">WCC6</strain>
    </source>
</reference>
<dbReference type="PANTHER" id="PTHR20857:SF15">
    <property type="entry name" value="THIAMINE-PHOSPHATE SYNTHASE"/>
    <property type="match status" value="1"/>
</dbReference>